<comment type="caution">
    <text evidence="1">The sequence shown here is derived from an EMBL/GenBank/DDBJ whole genome shotgun (WGS) entry which is preliminary data.</text>
</comment>
<sequence>MSLCVVLRPFVFVEKTMTAMTYLDMHQLYLSPKETLKVFFHARLTRMRRHISATMLGIIWTERYLGDGSAGMYFFLWGYVKNIFYQAKINDLQHLKASIRDSVATVTPNMLQATWNEAEYRLIICRATRGAHIEIC</sequence>
<organism evidence="1 2">
    <name type="scientific">Cryptotermes secundus</name>
    <dbReference type="NCBI Taxonomy" id="105785"/>
    <lineage>
        <taxon>Eukaryota</taxon>
        <taxon>Metazoa</taxon>
        <taxon>Ecdysozoa</taxon>
        <taxon>Arthropoda</taxon>
        <taxon>Hexapoda</taxon>
        <taxon>Insecta</taxon>
        <taxon>Pterygota</taxon>
        <taxon>Neoptera</taxon>
        <taxon>Polyneoptera</taxon>
        <taxon>Dictyoptera</taxon>
        <taxon>Blattodea</taxon>
        <taxon>Blattoidea</taxon>
        <taxon>Termitoidae</taxon>
        <taxon>Kalotermitidae</taxon>
        <taxon>Cryptotermitinae</taxon>
        <taxon>Cryptotermes</taxon>
    </lineage>
</organism>
<dbReference type="Proteomes" id="UP000235965">
    <property type="component" value="Unassembled WGS sequence"/>
</dbReference>
<keyword evidence="2" id="KW-1185">Reference proteome</keyword>
<evidence type="ECO:0000313" key="2">
    <source>
        <dbReference type="Proteomes" id="UP000235965"/>
    </source>
</evidence>
<dbReference type="InParanoid" id="A0A2J7PMN6"/>
<dbReference type="GO" id="GO:0003676">
    <property type="term" value="F:nucleic acid binding"/>
    <property type="evidence" value="ECO:0007669"/>
    <property type="project" value="InterPro"/>
</dbReference>
<protein>
    <submittedName>
        <fullName evidence="1">Uncharacterized protein</fullName>
    </submittedName>
</protein>
<dbReference type="InterPro" id="IPR036397">
    <property type="entry name" value="RNaseH_sf"/>
</dbReference>
<dbReference type="EMBL" id="NEVH01023969">
    <property type="protein sequence ID" value="PNF17602.1"/>
    <property type="molecule type" value="Genomic_DNA"/>
</dbReference>
<dbReference type="PANTHER" id="PTHR47326">
    <property type="entry name" value="TRANSPOSABLE ELEMENT TC3 TRANSPOSASE-LIKE PROTEIN"/>
    <property type="match status" value="1"/>
</dbReference>
<evidence type="ECO:0000313" key="1">
    <source>
        <dbReference type="EMBL" id="PNF17602.1"/>
    </source>
</evidence>
<gene>
    <name evidence="1" type="ORF">B7P43_G14207</name>
</gene>
<dbReference type="PANTHER" id="PTHR47326:SF1">
    <property type="entry name" value="HTH PSQ-TYPE DOMAIN-CONTAINING PROTEIN"/>
    <property type="match status" value="1"/>
</dbReference>
<dbReference type="AlphaFoldDB" id="A0A2J7PMN6"/>
<dbReference type="Gene3D" id="3.30.420.10">
    <property type="entry name" value="Ribonuclease H-like superfamily/Ribonuclease H"/>
    <property type="match status" value="1"/>
</dbReference>
<name>A0A2J7PMN6_9NEOP</name>
<accession>A0A2J7PMN6</accession>
<reference evidence="1 2" key="1">
    <citation type="submission" date="2017-12" db="EMBL/GenBank/DDBJ databases">
        <title>Hemimetabolous genomes reveal molecular basis of termite eusociality.</title>
        <authorList>
            <person name="Harrison M.C."/>
            <person name="Jongepier E."/>
            <person name="Robertson H.M."/>
            <person name="Arning N."/>
            <person name="Bitard-Feildel T."/>
            <person name="Chao H."/>
            <person name="Childers C.P."/>
            <person name="Dinh H."/>
            <person name="Doddapaneni H."/>
            <person name="Dugan S."/>
            <person name="Gowin J."/>
            <person name="Greiner C."/>
            <person name="Han Y."/>
            <person name="Hu H."/>
            <person name="Hughes D.S.T."/>
            <person name="Huylmans A.-K."/>
            <person name="Kemena C."/>
            <person name="Kremer L.P.M."/>
            <person name="Lee S.L."/>
            <person name="Lopez-Ezquerra A."/>
            <person name="Mallet L."/>
            <person name="Monroy-Kuhn J.M."/>
            <person name="Moser A."/>
            <person name="Murali S.C."/>
            <person name="Muzny D.M."/>
            <person name="Otani S."/>
            <person name="Piulachs M.-D."/>
            <person name="Poelchau M."/>
            <person name="Qu J."/>
            <person name="Schaub F."/>
            <person name="Wada-Katsumata A."/>
            <person name="Worley K.C."/>
            <person name="Xie Q."/>
            <person name="Ylla G."/>
            <person name="Poulsen M."/>
            <person name="Gibbs R.A."/>
            <person name="Schal C."/>
            <person name="Richards S."/>
            <person name="Belles X."/>
            <person name="Korb J."/>
            <person name="Bornberg-Bauer E."/>
        </authorList>
    </citation>
    <scope>NUCLEOTIDE SEQUENCE [LARGE SCALE GENOMIC DNA]</scope>
    <source>
        <tissue evidence="1">Whole body</tissue>
    </source>
</reference>
<proteinExistence type="predicted"/>